<sequence length="23" mass="2817">MGFTIKVVLYTVQCCFERFYLQK</sequence>
<reference evidence="1" key="1">
    <citation type="submission" date="2014-11" db="EMBL/GenBank/DDBJ databases">
        <authorList>
            <person name="Amaro Gonzalez C."/>
        </authorList>
    </citation>
    <scope>NUCLEOTIDE SEQUENCE</scope>
</reference>
<dbReference type="AlphaFoldDB" id="A0A0E9SZ25"/>
<reference evidence="1" key="2">
    <citation type="journal article" date="2015" name="Fish Shellfish Immunol.">
        <title>Early steps in the European eel (Anguilla anguilla)-Vibrio vulnificus interaction in the gills: Role of the RtxA13 toxin.</title>
        <authorList>
            <person name="Callol A."/>
            <person name="Pajuelo D."/>
            <person name="Ebbesson L."/>
            <person name="Teles M."/>
            <person name="MacKenzie S."/>
            <person name="Amaro C."/>
        </authorList>
    </citation>
    <scope>NUCLEOTIDE SEQUENCE</scope>
</reference>
<evidence type="ECO:0000313" key="1">
    <source>
        <dbReference type="EMBL" id="JAH45905.1"/>
    </source>
</evidence>
<dbReference type="EMBL" id="GBXM01062672">
    <property type="protein sequence ID" value="JAH45905.1"/>
    <property type="molecule type" value="Transcribed_RNA"/>
</dbReference>
<proteinExistence type="predicted"/>
<name>A0A0E9SZ25_ANGAN</name>
<accession>A0A0E9SZ25</accession>
<organism evidence="1">
    <name type="scientific">Anguilla anguilla</name>
    <name type="common">European freshwater eel</name>
    <name type="synonym">Muraena anguilla</name>
    <dbReference type="NCBI Taxonomy" id="7936"/>
    <lineage>
        <taxon>Eukaryota</taxon>
        <taxon>Metazoa</taxon>
        <taxon>Chordata</taxon>
        <taxon>Craniata</taxon>
        <taxon>Vertebrata</taxon>
        <taxon>Euteleostomi</taxon>
        <taxon>Actinopterygii</taxon>
        <taxon>Neopterygii</taxon>
        <taxon>Teleostei</taxon>
        <taxon>Anguilliformes</taxon>
        <taxon>Anguillidae</taxon>
        <taxon>Anguilla</taxon>
    </lineage>
</organism>
<protein>
    <submittedName>
        <fullName evidence="1">Uncharacterized protein</fullName>
    </submittedName>
</protein>